<protein>
    <submittedName>
        <fullName evidence="2">Uncharacterized protein</fullName>
    </submittedName>
</protein>
<dbReference type="EMBL" id="BPLQ01009251">
    <property type="protein sequence ID" value="GIY42705.1"/>
    <property type="molecule type" value="Genomic_DNA"/>
</dbReference>
<sequence length="119" mass="13288">MKLMINDPINIKLRHNHSSIWIHDIPISNDDFPYNCSHADFNPHLGHTSPQFTIGCKPLLPVRAPSVFHALSHCIYDGPLSEGENRLSRHVGECPRGEAQSSVLQNKGCSGPRCRVRTP</sequence>
<evidence type="ECO:0000256" key="1">
    <source>
        <dbReference type="SAM" id="MobiDB-lite"/>
    </source>
</evidence>
<proteinExistence type="predicted"/>
<keyword evidence="3" id="KW-1185">Reference proteome</keyword>
<dbReference type="Proteomes" id="UP001054837">
    <property type="component" value="Unassembled WGS sequence"/>
</dbReference>
<accession>A0AAV4T8X1</accession>
<feature type="region of interest" description="Disordered" evidence="1">
    <location>
        <begin position="96"/>
        <end position="119"/>
    </location>
</feature>
<evidence type="ECO:0000313" key="2">
    <source>
        <dbReference type="EMBL" id="GIY42705.1"/>
    </source>
</evidence>
<dbReference type="AlphaFoldDB" id="A0AAV4T8X1"/>
<feature type="compositionally biased region" description="Polar residues" evidence="1">
    <location>
        <begin position="99"/>
        <end position="108"/>
    </location>
</feature>
<reference evidence="2 3" key="1">
    <citation type="submission" date="2021-06" db="EMBL/GenBank/DDBJ databases">
        <title>Caerostris darwini draft genome.</title>
        <authorList>
            <person name="Kono N."/>
            <person name="Arakawa K."/>
        </authorList>
    </citation>
    <scope>NUCLEOTIDE SEQUENCE [LARGE SCALE GENOMIC DNA]</scope>
</reference>
<evidence type="ECO:0000313" key="3">
    <source>
        <dbReference type="Proteomes" id="UP001054837"/>
    </source>
</evidence>
<gene>
    <name evidence="2" type="ORF">CDAR_461931</name>
</gene>
<organism evidence="2 3">
    <name type="scientific">Caerostris darwini</name>
    <dbReference type="NCBI Taxonomy" id="1538125"/>
    <lineage>
        <taxon>Eukaryota</taxon>
        <taxon>Metazoa</taxon>
        <taxon>Ecdysozoa</taxon>
        <taxon>Arthropoda</taxon>
        <taxon>Chelicerata</taxon>
        <taxon>Arachnida</taxon>
        <taxon>Araneae</taxon>
        <taxon>Araneomorphae</taxon>
        <taxon>Entelegynae</taxon>
        <taxon>Araneoidea</taxon>
        <taxon>Araneidae</taxon>
        <taxon>Caerostris</taxon>
    </lineage>
</organism>
<comment type="caution">
    <text evidence="2">The sequence shown here is derived from an EMBL/GenBank/DDBJ whole genome shotgun (WGS) entry which is preliminary data.</text>
</comment>
<name>A0AAV4T8X1_9ARAC</name>